<dbReference type="InterPro" id="IPR024412">
    <property type="entry name" value="Lsr2_dim_dom"/>
</dbReference>
<evidence type="ECO:0000313" key="5">
    <source>
        <dbReference type="Proteomes" id="UP000324351"/>
    </source>
</evidence>
<reference evidence="4 5" key="1">
    <citation type="submission" date="2019-09" db="EMBL/GenBank/DDBJ databases">
        <title>Nocardioides panacisoli sp. nov., isolated from the soil of a ginseng field.</title>
        <authorList>
            <person name="Cho C."/>
        </authorList>
    </citation>
    <scope>NUCLEOTIDE SEQUENCE [LARGE SCALE GENOMIC DNA]</scope>
    <source>
        <strain evidence="4 5">BN140041</strain>
    </source>
</reference>
<keyword evidence="1" id="KW-0238">DNA-binding</keyword>
<proteinExistence type="predicted"/>
<evidence type="ECO:0000259" key="3">
    <source>
        <dbReference type="Pfam" id="PF23359"/>
    </source>
</evidence>
<dbReference type="Proteomes" id="UP000324351">
    <property type="component" value="Unassembled WGS sequence"/>
</dbReference>
<accession>A0A5B1M678</accession>
<dbReference type="Gene3D" id="3.30.60.230">
    <property type="entry name" value="Lsr2, dimerization domain"/>
    <property type="match status" value="1"/>
</dbReference>
<organism evidence="4 5">
    <name type="scientific">Nocardioides antri</name>
    <dbReference type="NCBI Taxonomy" id="2607659"/>
    <lineage>
        <taxon>Bacteria</taxon>
        <taxon>Bacillati</taxon>
        <taxon>Actinomycetota</taxon>
        <taxon>Actinomycetes</taxon>
        <taxon>Propionibacteriales</taxon>
        <taxon>Nocardioidaceae</taxon>
        <taxon>Nocardioides</taxon>
    </lineage>
</organism>
<gene>
    <name evidence="4" type="ORF">F0U47_05050</name>
</gene>
<dbReference type="GO" id="GO:0016746">
    <property type="term" value="F:acyltransferase activity"/>
    <property type="evidence" value="ECO:0007669"/>
    <property type="project" value="InterPro"/>
</dbReference>
<keyword evidence="5" id="KW-1185">Reference proteome</keyword>
<dbReference type="RefSeq" id="WP_149749239.1">
    <property type="nucleotide sequence ID" value="NZ_VUJW01000002.1"/>
</dbReference>
<feature type="domain" description="Lsr2 DNA-binding" evidence="3">
    <location>
        <begin position="74"/>
        <end position="108"/>
    </location>
</feature>
<comment type="caution">
    <text evidence="4">The sequence shown here is derived from an EMBL/GenBank/DDBJ whole genome shotgun (WGS) entry which is preliminary data.</text>
</comment>
<dbReference type="Pfam" id="PF23359">
    <property type="entry name" value="Lsr2_DNA-bd"/>
    <property type="match status" value="1"/>
</dbReference>
<dbReference type="Gene3D" id="4.10.320.10">
    <property type="entry name" value="E3-binding domain"/>
    <property type="match status" value="1"/>
</dbReference>
<evidence type="ECO:0000259" key="2">
    <source>
        <dbReference type="Pfam" id="PF11774"/>
    </source>
</evidence>
<dbReference type="EMBL" id="VUJW01000002">
    <property type="protein sequence ID" value="KAA1428301.1"/>
    <property type="molecule type" value="Genomic_DNA"/>
</dbReference>
<reference evidence="4 5" key="2">
    <citation type="submission" date="2019-09" db="EMBL/GenBank/DDBJ databases">
        <authorList>
            <person name="Jin C."/>
        </authorList>
    </citation>
    <scope>NUCLEOTIDE SEQUENCE [LARGE SCALE GENOMIC DNA]</scope>
    <source>
        <strain evidence="4 5">BN140041</strain>
    </source>
</reference>
<dbReference type="InterPro" id="IPR055370">
    <property type="entry name" value="Lsr2_DNA-bd"/>
</dbReference>
<dbReference type="Pfam" id="PF11774">
    <property type="entry name" value="Lsr2"/>
    <property type="match status" value="1"/>
</dbReference>
<feature type="domain" description="Lsr2 dimerization" evidence="2">
    <location>
        <begin position="1"/>
        <end position="57"/>
    </location>
</feature>
<evidence type="ECO:0000313" key="4">
    <source>
        <dbReference type="EMBL" id="KAA1428301.1"/>
    </source>
</evidence>
<sequence length="109" mass="11484">MAQRVNIVLVDDIDGSDATETVAFGLDGTSYEIDLNEKNATKLRDALAAYVGHARKVSSSGRRTRSKATAAAGGASAAEVRAWARDNGFTVPDRGRIPADVRSAFDSAN</sequence>
<evidence type="ECO:0000256" key="1">
    <source>
        <dbReference type="ARBA" id="ARBA00023125"/>
    </source>
</evidence>
<dbReference type="InterPro" id="IPR042261">
    <property type="entry name" value="Lsr2-like_dimerization"/>
</dbReference>
<name>A0A5B1M678_9ACTN</name>
<dbReference type="GO" id="GO:0003677">
    <property type="term" value="F:DNA binding"/>
    <property type="evidence" value="ECO:0007669"/>
    <property type="project" value="UniProtKB-KW"/>
</dbReference>
<protein>
    <submittedName>
        <fullName evidence="4">Lsr2 family protein</fullName>
    </submittedName>
</protein>
<dbReference type="AlphaFoldDB" id="A0A5B1M678"/>
<dbReference type="InterPro" id="IPR036625">
    <property type="entry name" value="E3-bd_dom_sf"/>
</dbReference>